<gene>
    <name evidence="2" type="ORF">KC19_7G049200</name>
</gene>
<protein>
    <submittedName>
        <fullName evidence="2">Uncharacterized protein</fullName>
    </submittedName>
</protein>
<keyword evidence="1" id="KW-0732">Signal</keyword>
<proteinExistence type="predicted"/>
<dbReference type="Proteomes" id="UP000822688">
    <property type="component" value="Chromosome 7"/>
</dbReference>
<sequence length="52" mass="5828">MVHGSLMLWSLWWDCLCVLLLGQGHVVSEPWSVFLGSLWDTLWGGGGFVFGF</sequence>
<keyword evidence="3" id="KW-1185">Reference proteome</keyword>
<dbReference type="EMBL" id="CM026428">
    <property type="protein sequence ID" value="KAG0566246.1"/>
    <property type="molecule type" value="Genomic_DNA"/>
</dbReference>
<dbReference type="AlphaFoldDB" id="A0A8T0H2X4"/>
<comment type="caution">
    <text evidence="2">The sequence shown here is derived from an EMBL/GenBank/DDBJ whole genome shotgun (WGS) entry which is preliminary data.</text>
</comment>
<name>A0A8T0H2X4_CERPU</name>
<feature type="signal peptide" evidence="1">
    <location>
        <begin position="1"/>
        <end position="28"/>
    </location>
</feature>
<accession>A0A8T0H2X4</accession>
<feature type="chain" id="PRO_5035870695" evidence="1">
    <location>
        <begin position="29"/>
        <end position="52"/>
    </location>
</feature>
<evidence type="ECO:0000256" key="1">
    <source>
        <dbReference type="SAM" id="SignalP"/>
    </source>
</evidence>
<evidence type="ECO:0000313" key="3">
    <source>
        <dbReference type="Proteomes" id="UP000822688"/>
    </source>
</evidence>
<reference evidence="2" key="1">
    <citation type="submission" date="2020-06" db="EMBL/GenBank/DDBJ databases">
        <title>WGS assembly of Ceratodon purpureus strain R40.</title>
        <authorList>
            <person name="Carey S.B."/>
            <person name="Jenkins J."/>
            <person name="Shu S."/>
            <person name="Lovell J.T."/>
            <person name="Sreedasyam A."/>
            <person name="Maumus F."/>
            <person name="Tiley G.P."/>
            <person name="Fernandez-Pozo N."/>
            <person name="Barry K."/>
            <person name="Chen C."/>
            <person name="Wang M."/>
            <person name="Lipzen A."/>
            <person name="Daum C."/>
            <person name="Saski C.A."/>
            <person name="Payton A.C."/>
            <person name="Mcbreen J.C."/>
            <person name="Conrad R.E."/>
            <person name="Kollar L.M."/>
            <person name="Olsson S."/>
            <person name="Huttunen S."/>
            <person name="Landis J.B."/>
            <person name="Wickett N.J."/>
            <person name="Johnson M.G."/>
            <person name="Rensing S.A."/>
            <person name="Grimwood J."/>
            <person name="Schmutz J."/>
            <person name="Mcdaniel S.F."/>
        </authorList>
    </citation>
    <scope>NUCLEOTIDE SEQUENCE</scope>
    <source>
        <strain evidence="2">R40</strain>
    </source>
</reference>
<evidence type="ECO:0000313" key="2">
    <source>
        <dbReference type="EMBL" id="KAG0566246.1"/>
    </source>
</evidence>
<organism evidence="2 3">
    <name type="scientific">Ceratodon purpureus</name>
    <name type="common">Fire moss</name>
    <name type="synonym">Dicranum purpureum</name>
    <dbReference type="NCBI Taxonomy" id="3225"/>
    <lineage>
        <taxon>Eukaryota</taxon>
        <taxon>Viridiplantae</taxon>
        <taxon>Streptophyta</taxon>
        <taxon>Embryophyta</taxon>
        <taxon>Bryophyta</taxon>
        <taxon>Bryophytina</taxon>
        <taxon>Bryopsida</taxon>
        <taxon>Dicranidae</taxon>
        <taxon>Pseudoditrichales</taxon>
        <taxon>Ditrichaceae</taxon>
        <taxon>Ceratodon</taxon>
    </lineage>
</organism>